<dbReference type="Proteomes" id="UP001183535">
    <property type="component" value="Unassembled WGS sequence"/>
</dbReference>
<keyword evidence="1" id="KW-0808">Transferase</keyword>
<gene>
    <name evidence="4" type="ORF">RM877_39480</name>
</gene>
<dbReference type="InterPro" id="IPR013968">
    <property type="entry name" value="PKS_KR"/>
</dbReference>
<comment type="caution">
    <text evidence="4">The sequence shown here is derived from an EMBL/GenBank/DDBJ whole genome shotgun (WGS) entry which is preliminary data.</text>
</comment>
<dbReference type="RefSeq" id="WP_311638996.1">
    <property type="nucleotide sequence ID" value="NZ_JAVRES010000178.1"/>
</dbReference>
<dbReference type="SMART" id="SM00822">
    <property type="entry name" value="PKS_KR"/>
    <property type="match status" value="1"/>
</dbReference>
<feature type="non-terminal residue" evidence="4">
    <location>
        <position position="159"/>
    </location>
</feature>
<keyword evidence="2" id="KW-0511">Multifunctional enzyme</keyword>
<dbReference type="InterPro" id="IPR057326">
    <property type="entry name" value="KR_dom"/>
</dbReference>
<dbReference type="Pfam" id="PF08659">
    <property type="entry name" value="KR"/>
    <property type="match status" value="1"/>
</dbReference>
<dbReference type="InterPro" id="IPR050091">
    <property type="entry name" value="PKS_NRPS_Biosynth_Enz"/>
</dbReference>
<dbReference type="GO" id="GO:0016740">
    <property type="term" value="F:transferase activity"/>
    <property type="evidence" value="ECO:0007669"/>
    <property type="project" value="UniProtKB-KW"/>
</dbReference>
<evidence type="ECO:0000256" key="2">
    <source>
        <dbReference type="ARBA" id="ARBA00023268"/>
    </source>
</evidence>
<feature type="non-terminal residue" evidence="4">
    <location>
        <position position="1"/>
    </location>
</feature>
<dbReference type="SUPFAM" id="SSF51735">
    <property type="entry name" value="NAD(P)-binding Rossmann-fold domains"/>
    <property type="match status" value="1"/>
</dbReference>
<dbReference type="PANTHER" id="PTHR43775:SF51">
    <property type="entry name" value="INACTIVE PHENOLPHTHIOCEROL SYNTHESIS POLYKETIDE SYNTHASE TYPE I PKS1-RELATED"/>
    <property type="match status" value="1"/>
</dbReference>
<accession>A0ABD5F2N7</accession>
<proteinExistence type="predicted"/>
<dbReference type="InterPro" id="IPR036291">
    <property type="entry name" value="NAD(P)-bd_dom_sf"/>
</dbReference>
<dbReference type="PANTHER" id="PTHR43775">
    <property type="entry name" value="FATTY ACID SYNTHASE"/>
    <property type="match status" value="1"/>
</dbReference>
<evidence type="ECO:0000313" key="4">
    <source>
        <dbReference type="EMBL" id="MDT0440727.1"/>
    </source>
</evidence>
<sequence>VADRDALAELLAGIPAERPLRAVLHTAGVLDDGVIDAITPERAAGVLRPKLDGARNLDELTRELDLTAFVLFSSLAGTLGGTGQGSYAAANAYLDALARHRRDLGLPGTSVAWGLWGGDSLASGAVAERLIRDGLPAMDPATATVALRRALDHDDTAVL</sequence>
<organism evidence="4 5">
    <name type="scientific">Streptomyces doudnae</name>
    <dbReference type="NCBI Taxonomy" id="3075536"/>
    <lineage>
        <taxon>Bacteria</taxon>
        <taxon>Bacillati</taxon>
        <taxon>Actinomycetota</taxon>
        <taxon>Actinomycetes</taxon>
        <taxon>Kitasatosporales</taxon>
        <taxon>Streptomycetaceae</taxon>
        <taxon>Streptomyces</taxon>
    </lineage>
</organism>
<protein>
    <submittedName>
        <fullName evidence="4">KR domain-containing protein</fullName>
    </submittedName>
</protein>
<reference evidence="5" key="1">
    <citation type="submission" date="2023-07" db="EMBL/GenBank/DDBJ databases">
        <title>30 novel species of actinomycetes from the DSMZ collection.</title>
        <authorList>
            <person name="Nouioui I."/>
        </authorList>
    </citation>
    <scope>NUCLEOTIDE SEQUENCE [LARGE SCALE GENOMIC DNA]</scope>
    <source>
        <strain evidence="5">DSM 41981</strain>
    </source>
</reference>
<keyword evidence="5" id="KW-1185">Reference proteome</keyword>
<name>A0ABD5F2N7_9ACTN</name>
<dbReference type="Gene3D" id="3.40.50.720">
    <property type="entry name" value="NAD(P)-binding Rossmann-like Domain"/>
    <property type="match status" value="1"/>
</dbReference>
<dbReference type="AlphaFoldDB" id="A0ABD5F2N7"/>
<evidence type="ECO:0000313" key="5">
    <source>
        <dbReference type="Proteomes" id="UP001183535"/>
    </source>
</evidence>
<evidence type="ECO:0000256" key="1">
    <source>
        <dbReference type="ARBA" id="ARBA00022679"/>
    </source>
</evidence>
<dbReference type="EMBL" id="JAVRES010000178">
    <property type="protein sequence ID" value="MDT0440727.1"/>
    <property type="molecule type" value="Genomic_DNA"/>
</dbReference>
<feature type="domain" description="Ketoreductase" evidence="3">
    <location>
        <begin position="1"/>
        <end position="119"/>
    </location>
</feature>
<evidence type="ECO:0000259" key="3">
    <source>
        <dbReference type="SMART" id="SM00822"/>
    </source>
</evidence>